<evidence type="ECO:0000313" key="10">
    <source>
        <dbReference type="EMBL" id="WAV91111.1"/>
    </source>
</evidence>
<dbReference type="GO" id="GO:0055085">
    <property type="term" value="P:transmembrane transport"/>
    <property type="evidence" value="ECO:0007669"/>
    <property type="project" value="InterPro"/>
</dbReference>
<dbReference type="PANTHER" id="PTHR33529">
    <property type="entry name" value="SLR0882 PROTEIN-RELATED"/>
    <property type="match status" value="1"/>
</dbReference>
<evidence type="ECO:0000256" key="6">
    <source>
        <dbReference type="ARBA" id="ARBA00022692"/>
    </source>
</evidence>
<dbReference type="RefSeq" id="WP_269315906.1">
    <property type="nucleotide sequence ID" value="NZ_CP098251.1"/>
</dbReference>
<evidence type="ECO:0000256" key="5">
    <source>
        <dbReference type="ARBA" id="ARBA00022519"/>
    </source>
</evidence>
<evidence type="ECO:0000256" key="2">
    <source>
        <dbReference type="ARBA" id="ARBA00014213"/>
    </source>
</evidence>
<name>A0A9E9NTA8_9BURK</name>
<dbReference type="PANTHER" id="PTHR33529:SF7">
    <property type="entry name" value="LIPOPOLYSACCHARIDE EXPORT SYSTEM PERMEASE PROTEIN LPTF"/>
    <property type="match status" value="1"/>
</dbReference>
<feature type="transmembrane region" description="Helical" evidence="9">
    <location>
        <begin position="266"/>
        <end position="288"/>
    </location>
</feature>
<reference evidence="10" key="1">
    <citation type="journal article" date="2022" name="Front. Microbiol.">
        <title>New perspectives on an old grouping: The genomic and phenotypic variability of Oxalobacter formigenes and the implications for calcium oxalate stone prevention.</title>
        <authorList>
            <person name="Chmiel J.A."/>
            <person name="Carr C."/>
            <person name="Stuivenberg G.A."/>
            <person name="Venema R."/>
            <person name="Chanyi R.M."/>
            <person name="Al K.F."/>
            <person name="Giguere D."/>
            <person name="Say H."/>
            <person name="Akouris P.P."/>
            <person name="Dominguez Romero S.A."/>
            <person name="Kwong A."/>
            <person name="Tai V."/>
            <person name="Koval S.F."/>
            <person name="Razvi H."/>
            <person name="Bjazevic J."/>
            <person name="Burton J.P."/>
        </authorList>
    </citation>
    <scope>NUCLEOTIDE SEQUENCE</scope>
    <source>
        <strain evidence="10">OxK</strain>
    </source>
</reference>
<feature type="transmembrane region" description="Helical" evidence="9">
    <location>
        <begin position="105"/>
        <end position="125"/>
    </location>
</feature>
<dbReference type="Proteomes" id="UP001164819">
    <property type="component" value="Chromosome"/>
</dbReference>
<dbReference type="InterPro" id="IPR005495">
    <property type="entry name" value="LptG/LptF_permease"/>
</dbReference>
<protein>
    <recommendedName>
        <fullName evidence="2">Lipopolysaccharide export system permease protein LptF</fullName>
    </recommendedName>
</protein>
<keyword evidence="8 9" id="KW-0472">Membrane</keyword>
<keyword evidence="7 9" id="KW-1133">Transmembrane helix</keyword>
<feature type="transmembrane region" description="Helical" evidence="9">
    <location>
        <begin position="12"/>
        <end position="36"/>
    </location>
</feature>
<comment type="subcellular location">
    <subcellularLocation>
        <location evidence="1">Cell inner membrane</location>
        <topology evidence="1">Multi-pass membrane protein</topology>
    </subcellularLocation>
</comment>
<dbReference type="InterPro" id="IPR030922">
    <property type="entry name" value="LptF"/>
</dbReference>
<evidence type="ECO:0000256" key="4">
    <source>
        <dbReference type="ARBA" id="ARBA00022475"/>
    </source>
</evidence>
<keyword evidence="5" id="KW-0997">Cell inner membrane</keyword>
<dbReference type="Pfam" id="PF03739">
    <property type="entry name" value="LptF_LptG"/>
    <property type="match status" value="1"/>
</dbReference>
<keyword evidence="6 9" id="KW-0812">Transmembrane</keyword>
<proteinExistence type="predicted"/>
<dbReference type="GO" id="GO:0043190">
    <property type="term" value="C:ATP-binding cassette (ABC) transporter complex"/>
    <property type="evidence" value="ECO:0007669"/>
    <property type="project" value="InterPro"/>
</dbReference>
<dbReference type="AlphaFoldDB" id="A0A9E9NTA8"/>
<organism evidence="10">
    <name type="scientific">Oxalobacter aliiformigenes</name>
    <dbReference type="NCBI Taxonomy" id="2946593"/>
    <lineage>
        <taxon>Bacteria</taxon>
        <taxon>Pseudomonadati</taxon>
        <taxon>Pseudomonadota</taxon>
        <taxon>Betaproteobacteria</taxon>
        <taxon>Burkholderiales</taxon>
        <taxon>Oxalobacteraceae</taxon>
        <taxon>Oxalobacter</taxon>
    </lineage>
</organism>
<sequence>MIFQRALKRELFSTAAGVFLTLFTITITMMLIRILGQAAKGRVASEDVMALIGFTSLNYMPIILILTGFVSVLLVVTRSYQDSEMVVWFASGLSLTRWLRPVMEFAIPIVVLVTLLGFFVTPWAYRQSAEFRERFEKREDIARISPGKFQESAAAQRVFFVEKMSDDLGKVKNVFINSTKNGEITTVVSQNGTVETNDKGEKFVVLEDGMRYQETPDQSDFRIMEFEKYTAYIAPKGDVTVSDISTRSMTTMELLTDANSKKMGELVWRIGLPFMSVLLMLLAIPLGFVNPRAGRSFNLIIAVLLYMTYSNLSSFIQAYVSQNKLVFGLAWWPLHLIVALIILLLFALRLGVNSKYHPYVLLSAMKHKRLRDKGNRS</sequence>
<dbReference type="GO" id="GO:0015920">
    <property type="term" value="P:lipopolysaccharide transport"/>
    <property type="evidence" value="ECO:0007669"/>
    <property type="project" value="TreeGrafter"/>
</dbReference>
<feature type="transmembrane region" description="Helical" evidence="9">
    <location>
        <begin position="332"/>
        <end position="352"/>
    </location>
</feature>
<evidence type="ECO:0000256" key="1">
    <source>
        <dbReference type="ARBA" id="ARBA00004429"/>
    </source>
</evidence>
<feature type="transmembrane region" description="Helical" evidence="9">
    <location>
        <begin position="48"/>
        <end position="76"/>
    </location>
</feature>
<evidence type="ECO:0000256" key="7">
    <source>
        <dbReference type="ARBA" id="ARBA00022989"/>
    </source>
</evidence>
<accession>A0A9E9NTA8</accession>
<keyword evidence="3" id="KW-0813">Transport</keyword>
<gene>
    <name evidence="10" type="primary">lptF</name>
    <name evidence="10" type="ORF">NB646_09890</name>
</gene>
<keyword evidence="4" id="KW-1003">Cell membrane</keyword>
<dbReference type="EMBL" id="CP098251">
    <property type="protein sequence ID" value="WAV91111.1"/>
    <property type="molecule type" value="Genomic_DNA"/>
</dbReference>
<dbReference type="NCBIfam" id="TIGR04407">
    <property type="entry name" value="LptF_YjgP"/>
    <property type="match status" value="1"/>
</dbReference>
<evidence type="ECO:0000256" key="8">
    <source>
        <dbReference type="ARBA" id="ARBA00023136"/>
    </source>
</evidence>
<feature type="transmembrane region" description="Helical" evidence="9">
    <location>
        <begin position="300"/>
        <end position="320"/>
    </location>
</feature>
<evidence type="ECO:0000256" key="9">
    <source>
        <dbReference type="SAM" id="Phobius"/>
    </source>
</evidence>
<evidence type="ECO:0000256" key="3">
    <source>
        <dbReference type="ARBA" id="ARBA00022448"/>
    </source>
</evidence>